<keyword evidence="3" id="KW-1185">Reference proteome</keyword>
<dbReference type="Gene3D" id="3.40.50.1820">
    <property type="entry name" value="alpha/beta hydrolase"/>
    <property type="match status" value="1"/>
</dbReference>
<keyword evidence="2" id="KW-0378">Hydrolase</keyword>
<dbReference type="GO" id="GO:0016787">
    <property type="term" value="F:hydrolase activity"/>
    <property type="evidence" value="ECO:0007669"/>
    <property type="project" value="UniProtKB-KW"/>
</dbReference>
<dbReference type="InterPro" id="IPR029058">
    <property type="entry name" value="AB_hydrolase_fold"/>
</dbReference>
<dbReference type="Proteomes" id="UP000422764">
    <property type="component" value="Chromosome"/>
</dbReference>
<organism evidence="2 3">
    <name type="scientific">Clostridium bovifaecis</name>
    <dbReference type="NCBI Taxonomy" id="2184719"/>
    <lineage>
        <taxon>Bacteria</taxon>
        <taxon>Bacillati</taxon>
        <taxon>Bacillota</taxon>
        <taxon>Clostridia</taxon>
        <taxon>Eubacteriales</taxon>
        <taxon>Clostridiaceae</taxon>
        <taxon>Clostridium</taxon>
    </lineage>
</organism>
<dbReference type="EMBL" id="CP046522">
    <property type="protein sequence ID" value="QGU96896.1"/>
    <property type="molecule type" value="Genomic_DNA"/>
</dbReference>
<protein>
    <submittedName>
        <fullName evidence="2">Alpha/beta fold hydrolase</fullName>
    </submittedName>
</protein>
<gene>
    <name evidence="2" type="ORF">GOM49_15415</name>
</gene>
<dbReference type="InterPro" id="IPR022742">
    <property type="entry name" value="Hydrolase_4"/>
</dbReference>
<dbReference type="InterPro" id="IPR052920">
    <property type="entry name" value="DNA-binding_regulatory"/>
</dbReference>
<dbReference type="AlphaFoldDB" id="A0A6I6F0X0"/>
<dbReference type="PANTHER" id="PTHR43358:SF5">
    <property type="entry name" value="EXPORTED PROTEIN"/>
    <property type="match status" value="1"/>
</dbReference>
<dbReference type="SUPFAM" id="SSF53474">
    <property type="entry name" value="alpha/beta-Hydrolases"/>
    <property type="match status" value="1"/>
</dbReference>
<dbReference type="PANTHER" id="PTHR43358">
    <property type="entry name" value="ALPHA/BETA-HYDROLASE"/>
    <property type="match status" value="1"/>
</dbReference>
<name>A0A6I6F0X0_9CLOT</name>
<sequence>MIVIIILTLVGAYFSNLVIRPKKYAYSETYEIEIKYKRIREEEFNKLKKKELYIDSPYGYKLHGFFLPKENSKKFIIICHGFTYSLYGSVKYMDLFIKRDFNVLIYDHRYHGLSGGKNVSFGYYEKYDLKTFADWIIDKFGKDSKIGIMGESMGGGIVLQNVVIDPRIKFCIADCPYSDVTELMKYQLKTQYNLQWLPFLIPLASLFTKIRAGWSFKDVSPIKDLDKVDTPVLFMHGAEDDYVPTYMSWEMYNVKMGMKDIYIAPNAGHVEAYWSNKEDYDKKVGAFLKEIGI</sequence>
<dbReference type="Pfam" id="PF12146">
    <property type="entry name" value="Hydrolase_4"/>
    <property type="match status" value="1"/>
</dbReference>
<evidence type="ECO:0000313" key="2">
    <source>
        <dbReference type="EMBL" id="QGU96896.1"/>
    </source>
</evidence>
<reference evidence="2 3" key="1">
    <citation type="submission" date="2019-12" db="EMBL/GenBank/DDBJ databases">
        <title>Genome sequenceing of Clostridium bovifaecis.</title>
        <authorList>
            <person name="Yao Y."/>
        </authorList>
    </citation>
    <scope>NUCLEOTIDE SEQUENCE [LARGE SCALE GENOMIC DNA]</scope>
    <source>
        <strain evidence="2 3">BXX</strain>
    </source>
</reference>
<proteinExistence type="predicted"/>
<feature type="domain" description="Serine aminopeptidase S33" evidence="1">
    <location>
        <begin position="71"/>
        <end position="220"/>
    </location>
</feature>
<accession>A0A6I6F0X0</accession>
<evidence type="ECO:0000313" key="3">
    <source>
        <dbReference type="Proteomes" id="UP000422764"/>
    </source>
</evidence>
<evidence type="ECO:0000259" key="1">
    <source>
        <dbReference type="Pfam" id="PF12146"/>
    </source>
</evidence>